<feature type="compositionally biased region" description="Basic and acidic residues" evidence="4">
    <location>
        <begin position="7"/>
        <end position="25"/>
    </location>
</feature>
<dbReference type="Gene3D" id="2.30.30.140">
    <property type="match status" value="1"/>
</dbReference>
<dbReference type="GO" id="GO:0008270">
    <property type="term" value="F:zinc ion binding"/>
    <property type="evidence" value="ECO:0007669"/>
    <property type="project" value="UniProtKB-KW"/>
</dbReference>
<keyword evidence="8" id="KW-1185">Reference proteome</keyword>
<proteinExistence type="predicted"/>
<dbReference type="EMBL" id="CADEBC010000574">
    <property type="protein sequence ID" value="CAB3255342.1"/>
    <property type="molecule type" value="Genomic_DNA"/>
</dbReference>
<dbReference type="InterPro" id="IPR000313">
    <property type="entry name" value="PWWP_dom"/>
</dbReference>
<feature type="domain" description="CW-type" evidence="6">
    <location>
        <begin position="82"/>
        <end position="134"/>
    </location>
</feature>
<dbReference type="SUPFAM" id="SSF63748">
    <property type="entry name" value="Tudor/PWWP/MBT"/>
    <property type="match status" value="1"/>
</dbReference>
<keyword evidence="2" id="KW-0863">Zinc-finger</keyword>
<feature type="compositionally biased region" description="Polar residues" evidence="4">
    <location>
        <begin position="372"/>
        <end position="387"/>
    </location>
</feature>
<dbReference type="AlphaFoldDB" id="A0A8S1B6P6"/>
<protein>
    <recommendedName>
        <fullName evidence="9">Zinc finger CW-type PWWP domain protein 1</fullName>
    </recommendedName>
</protein>
<dbReference type="CDD" id="cd15517">
    <property type="entry name" value="PHD_TCF19_like"/>
    <property type="match status" value="1"/>
</dbReference>
<dbReference type="SMART" id="SM00293">
    <property type="entry name" value="PWWP"/>
    <property type="match status" value="1"/>
</dbReference>
<dbReference type="Pfam" id="PF07496">
    <property type="entry name" value="zf-CW"/>
    <property type="match status" value="1"/>
</dbReference>
<dbReference type="PROSITE" id="PS50812">
    <property type="entry name" value="PWWP"/>
    <property type="match status" value="1"/>
</dbReference>
<dbReference type="PROSITE" id="PS51050">
    <property type="entry name" value="ZF_CW"/>
    <property type="match status" value="1"/>
</dbReference>
<evidence type="ECO:0000313" key="7">
    <source>
        <dbReference type="EMBL" id="CAB3255342.1"/>
    </source>
</evidence>
<name>A0A8S1B6P6_ARCPL</name>
<dbReference type="Pfam" id="PF00855">
    <property type="entry name" value="PWWP"/>
    <property type="match status" value="1"/>
</dbReference>
<evidence type="ECO:0000256" key="3">
    <source>
        <dbReference type="ARBA" id="ARBA00022833"/>
    </source>
</evidence>
<dbReference type="PANTHER" id="PTHR15999">
    <property type="entry name" value="ZINC FINGER CW-TYPE PWWP DOMAIN PROTEIN 1"/>
    <property type="match status" value="1"/>
</dbReference>
<comment type="caution">
    <text evidence="7">The sequence shown here is derived from an EMBL/GenBank/DDBJ whole genome shotgun (WGS) entry which is preliminary data.</text>
</comment>
<evidence type="ECO:0000256" key="2">
    <source>
        <dbReference type="ARBA" id="ARBA00022771"/>
    </source>
</evidence>
<dbReference type="GO" id="GO:0005634">
    <property type="term" value="C:nucleus"/>
    <property type="evidence" value="ECO:0007669"/>
    <property type="project" value="TreeGrafter"/>
</dbReference>
<gene>
    <name evidence="7" type="ORF">APLA_LOCUS14864</name>
</gene>
<evidence type="ECO:0008006" key="9">
    <source>
        <dbReference type="Google" id="ProtNLM"/>
    </source>
</evidence>
<dbReference type="PANTHER" id="PTHR15999:SF2">
    <property type="entry name" value="ZINC FINGER CW-TYPE PWWP DOMAIN PROTEIN 1"/>
    <property type="match status" value="1"/>
</dbReference>
<keyword evidence="1" id="KW-0479">Metal-binding</keyword>
<accession>A0A8S1B6P6</accession>
<keyword evidence="3" id="KW-0862">Zinc</keyword>
<dbReference type="Gene3D" id="3.30.40.100">
    <property type="match status" value="1"/>
</dbReference>
<dbReference type="OrthoDB" id="757982at2759"/>
<feature type="domain" description="PWWP" evidence="5">
    <location>
        <begin position="148"/>
        <end position="214"/>
    </location>
</feature>
<reference evidence="7 8" key="1">
    <citation type="submission" date="2020-04" db="EMBL/GenBank/DDBJ databases">
        <authorList>
            <person name="Wallbank WR R."/>
            <person name="Pardo Diaz C."/>
            <person name="Kozak K."/>
            <person name="Martin S."/>
            <person name="Jiggins C."/>
            <person name="Moest M."/>
            <person name="Warren A I."/>
            <person name="Byers J.R.P. K."/>
            <person name="Montejo-Kovacevich G."/>
            <person name="Yen C E."/>
        </authorList>
    </citation>
    <scope>NUCLEOTIDE SEQUENCE [LARGE SCALE GENOMIC DNA]</scope>
</reference>
<feature type="region of interest" description="Disordered" evidence="4">
    <location>
        <begin position="372"/>
        <end position="412"/>
    </location>
</feature>
<organism evidence="7 8">
    <name type="scientific">Arctia plantaginis</name>
    <name type="common">Wood tiger moth</name>
    <name type="synonym">Phalaena plantaginis</name>
    <dbReference type="NCBI Taxonomy" id="874455"/>
    <lineage>
        <taxon>Eukaryota</taxon>
        <taxon>Metazoa</taxon>
        <taxon>Ecdysozoa</taxon>
        <taxon>Arthropoda</taxon>
        <taxon>Hexapoda</taxon>
        <taxon>Insecta</taxon>
        <taxon>Pterygota</taxon>
        <taxon>Neoptera</taxon>
        <taxon>Endopterygota</taxon>
        <taxon>Lepidoptera</taxon>
        <taxon>Glossata</taxon>
        <taxon>Ditrysia</taxon>
        <taxon>Noctuoidea</taxon>
        <taxon>Erebidae</taxon>
        <taxon>Arctiinae</taxon>
        <taxon>Arctia</taxon>
    </lineage>
</organism>
<feature type="region of interest" description="Disordered" evidence="4">
    <location>
        <begin position="293"/>
        <end position="348"/>
    </location>
</feature>
<evidence type="ECO:0000313" key="8">
    <source>
        <dbReference type="Proteomes" id="UP000494106"/>
    </source>
</evidence>
<feature type="region of interest" description="Disordered" evidence="4">
    <location>
        <begin position="1"/>
        <end position="29"/>
    </location>
</feature>
<dbReference type="CDD" id="cd20145">
    <property type="entry name" value="PWWP_ZCWPW1"/>
    <property type="match status" value="1"/>
</dbReference>
<evidence type="ECO:0000259" key="6">
    <source>
        <dbReference type="PROSITE" id="PS51050"/>
    </source>
</evidence>
<dbReference type="Proteomes" id="UP000494106">
    <property type="component" value="Unassembled WGS sequence"/>
</dbReference>
<evidence type="ECO:0000259" key="5">
    <source>
        <dbReference type="PROSITE" id="PS50812"/>
    </source>
</evidence>
<evidence type="ECO:0000256" key="4">
    <source>
        <dbReference type="SAM" id="MobiDB-lite"/>
    </source>
</evidence>
<sequence length="412" mass="47523">MKSGDLPNKKAFEPNEEAHQPKLNKDMPQNMDQKSLKKINFAKNVDSVEITSSYSNSFYKDILSQPAPGLSHFQKLLWLQKRRTTGLWVQCDECDRWRYMPNLIDRHELPNKWYCSMNSDIDFASCSVAEAPLRLRDEEDLIHSEYTAGSLVWARLTGWPWWPAMVDDCPDTEQFYWLDGFSDIPTHYNVVFFDEMEATRSWIGPQNLKPYTSNKNGFKYLLKNKKYNSRLKVAMAQADLAEKMVLAKRLEKFCFLNRYKGSIDSPKKVSKYDLQKYQKRFKNKFNIEFPIESSDSDDDSYSDNASADKNAPTIKFGKRMRLDKDKTSSLHTSNSKNDNYEKGQTDTVSKSLISKNEVETYKASYSIVAQVGSTEATSIDNDTSTTYLPDKGSENPDASIRIETPNSDDFDF</sequence>
<evidence type="ECO:0000256" key="1">
    <source>
        <dbReference type="ARBA" id="ARBA00022723"/>
    </source>
</evidence>
<dbReference type="InterPro" id="IPR011124">
    <property type="entry name" value="Znf_CW"/>
</dbReference>
<dbReference type="InterPro" id="IPR042778">
    <property type="entry name" value="ZCWPW1/ZCWPW2"/>
</dbReference>